<accession>A0A1L9B4U2</accession>
<keyword evidence="1" id="KW-0472">Membrane</keyword>
<reference evidence="2 3" key="2">
    <citation type="submission" date="2016-12" db="EMBL/GenBank/DDBJ databases">
        <title>Draft Genome Sequence of Cystobacter ferrugineus Strain Cbfe23.</title>
        <authorList>
            <person name="Akbar S."/>
            <person name="Dowd S.E."/>
            <person name="Stevens D.C."/>
        </authorList>
    </citation>
    <scope>NUCLEOTIDE SEQUENCE [LARGE SCALE GENOMIC DNA]</scope>
    <source>
        <strain evidence="2 3">Cbfe23</strain>
    </source>
</reference>
<evidence type="ECO:0000256" key="1">
    <source>
        <dbReference type="SAM" id="Phobius"/>
    </source>
</evidence>
<protein>
    <recommendedName>
        <fullName evidence="4">DUF420 domain-containing protein</fullName>
    </recommendedName>
</protein>
<dbReference type="RefSeq" id="WP_071901566.1">
    <property type="nucleotide sequence ID" value="NZ_MPIN01000008.1"/>
</dbReference>
<evidence type="ECO:0008006" key="4">
    <source>
        <dbReference type="Google" id="ProtNLM"/>
    </source>
</evidence>
<feature type="transmembrane region" description="Helical" evidence="1">
    <location>
        <begin position="85"/>
        <end position="104"/>
    </location>
</feature>
<gene>
    <name evidence="2" type="ORF">BON30_28370</name>
</gene>
<dbReference type="OrthoDB" id="9811380at2"/>
<evidence type="ECO:0000313" key="2">
    <source>
        <dbReference type="EMBL" id="OJH37230.1"/>
    </source>
</evidence>
<dbReference type="PANTHER" id="PTHR37692">
    <property type="entry name" value="HYPOTHETICAL MEMBRANE SPANNING PROTEIN"/>
    <property type="match status" value="1"/>
</dbReference>
<dbReference type="AlphaFoldDB" id="A0A1L9B4U2"/>
<dbReference type="EMBL" id="MPIN01000008">
    <property type="protein sequence ID" value="OJH37230.1"/>
    <property type="molecule type" value="Genomic_DNA"/>
</dbReference>
<dbReference type="InterPro" id="IPR007352">
    <property type="entry name" value="DUF420"/>
</dbReference>
<sequence length="189" mass="20541">MSNAAGAPLSRGENDRPFYIFTAVVSTAALAFLAYLLLIRRGGAAGGVDLRFLPAVNASLNALAAVFLAAGWVAIRQKARRAHQYLMVSAFASSSLFLVCYLAYHYVHGDTRYAGGGALKVVYLLILASHVLLSTAVVPGALLAFYFAWRNAFERHRKVTRWLAPIWLYVSVTGVVIFFMLRGSLPSSP</sequence>
<evidence type="ECO:0000313" key="3">
    <source>
        <dbReference type="Proteomes" id="UP000182229"/>
    </source>
</evidence>
<feature type="transmembrane region" description="Helical" evidence="1">
    <location>
        <begin position="124"/>
        <end position="149"/>
    </location>
</feature>
<comment type="caution">
    <text evidence="2">The sequence shown here is derived from an EMBL/GenBank/DDBJ whole genome shotgun (WGS) entry which is preliminary data.</text>
</comment>
<dbReference type="Pfam" id="PF04238">
    <property type="entry name" value="DUF420"/>
    <property type="match status" value="1"/>
</dbReference>
<keyword evidence="1" id="KW-0812">Transmembrane</keyword>
<reference evidence="3" key="1">
    <citation type="submission" date="2016-11" db="EMBL/GenBank/DDBJ databases">
        <authorList>
            <person name="Shukria A."/>
            <person name="Stevens D.C."/>
        </authorList>
    </citation>
    <scope>NUCLEOTIDE SEQUENCE [LARGE SCALE GENOMIC DNA]</scope>
    <source>
        <strain evidence="3">Cbfe23</strain>
    </source>
</reference>
<dbReference type="Proteomes" id="UP000182229">
    <property type="component" value="Unassembled WGS sequence"/>
</dbReference>
<feature type="transmembrane region" description="Helical" evidence="1">
    <location>
        <begin position="51"/>
        <end position="73"/>
    </location>
</feature>
<dbReference type="STRING" id="83449.BON30_28370"/>
<keyword evidence="1" id="KW-1133">Transmembrane helix</keyword>
<feature type="transmembrane region" description="Helical" evidence="1">
    <location>
        <begin position="18"/>
        <end position="39"/>
    </location>
</feature>
<organism evidence="2 3">
    <name type="scientific">Cystobacter ferrugineus</name>
    <dbReference type="NCBI Taxonomy" id="83449"/>
    <lineage>
        <taxon>Bacteria</taxon>
        <taxon>Pseudomonadati</taxon>
        <taxon>Myxococcota</taxon>
        <taxon>Myxococcia</taxon>
        <taxon>Myxococcales</taxon>
        <taxon>Cystobacterineae</taxon>
        <taxon>Archangiaceae</taxon>
        <taxon>Cystobacter</taxon>
    </lineage>
</organism>
<keyword evidence="3" id="KW-1185">Reference proteome</keyword>
<dbReference type="PANTHER" id="PTHR37692:SF1">
    <property type="entry name" value="DUF420 DOMAIN-CONTAINING PROTEIN"/>
    <property type="match status" value="1"/>
</dbReference>
<proteinExistence type="predicted"/>
<feature type="transmembrane region" description="Helical" evidence="1">
    <location>
        <begin position="161"/>
        <end position="181"/>
    </location>
</feature>
<name>A0A1L9B4U2_9BACT</name>